<dbReference type="Proteomes" id="UP000432464">
    <property type="component" value="Unassembled WGS sequence"/>
</dbReference>
<proteinExistence type="inferred from homology"/>
<keyword evidence="9" id="KW-1185">Reference proteome</keyword>
<keyword evidence="3" id="KW-0547">Nucleotide-binding</keyword>
<dbReference type="GO" id="GO:0016887">
    <property type="term" value="F:ATP hydrolysis activity"/>
    <property type="evidence" value="ECO:0007669"/>
    <property type="project" value="InterPro"/>
</dbReference>
<dbReference type="InterPro" id="IPR017871">
    <property type="entry name" value="ABC_transporter-like_CS"/>
</dbReference>
<dbReference type="SMART" id="SM00382">
    <property type="entry name" value="AAA"/>
    <property type="match status" value="2"/>
</dbReference>
<protein>
    <submittedName>
        <fullName evidence="8">ATP-binding cassette domain-containing protein</fullName>
    </submittedName>
</protein>
<dbReference type="GO" id="GO:0015807">
    <property type="term" value="P:L-amino acid transport"/>
    <property type="evidence" value="ECO:0007669"/>
    <property type="project" value="TreeGrafter"/>
</dbReference>
<dbReference type="InterPro" id="IPR003439">
    <property type="entry name" value="ABC_transporter-like_ATP-bd"/>
</dbReference>
<evidence type="ECO:0000313" key="8">
    <source>
        <dbReference type="EMBL" id="MTE13884.1"/>
    </source>
</evidence>
<dbReference type="InterPro" id="IPR032823">
    <property type="entry name" value="BCA_ABC_TP_C"/>
</dbReference>
<keyword evidence="5" id="KW-0029">Amino-acid transport</keyword>
<keyword evidence="4 8" id="KW-0067">ATP-binding</keyword>
<evidence type="ECO:0000259" key="7">
    <source>
        <dbReference type="PROSITE" id="PS50893"/>
    </source>
</evidence>
<dbReference type="FunFam" id="3.40.50.300:FF:000421">
    <property type="entry name" value="Branched-chain amino acid ABC transporter ATP-binding protein"/>
    <property type="match status" value="1"/>
</dbReference>
<dbReference type="AlphaFoldDB" id="A0A6I3L038"/>
<feature type="domain" description="ABC transporter" evidence="7">
    <location>
        <begin position="367"/>
        <end position="601"/>
    </location>
</feature>
<dbReference type="PROSITE" id="PS50893">
    <property type="entry name" value="ABC_TRANSPORTER_2"/>
    <property type="match status" value="2"/>
</dbReference>
<gene>
    <name evidence="8" type="ORF">GLP40_14025</name>
</gene>
<dbReference type="GO" id="GO:0015658">
    <property type="term" value="F:branched-chain amino acid transmembrane transporter activity"/>
    <property type="evidence" value="ECO:0007669"/>
    <property type="project" value="TreeGrafter"/>
</dbReference>
<evidence type="ECO:0000256" key="6">
    <source>
        <dbReference type="SAM" id="MobiDB-lite"/>
    </source>
</evidence>
<name>A0A6I3L038_9NOCA</name>
<keyword evidence="2" id="KW-0813">Transport</keyword>
<dbReference type="SUPFAM" id="SSF52540">
    <property type="entry name" value="P-loop containing nucleoside triphosphate hydrolases"/>
    <property type="match status" value="2"/>
</dbReference>
<evidence type="ECO:0000256" key="2">
    <source>
        <dbReference type="ARBA" id="ARBA00022448"/>
    </source>
</evidence>
<evidence type="ECO:0000256" key="1">
    <source>
        <dbReference type="ARBA" id="ARBA00005417"/>
    </source>
</evidence>
<comment type="caution">
    <text evidence="8">The sequence shown here is derived from an EMBL/GenBank/DDBJ whole genome shotgun (WGS) entry which is preliminary data.</text>
</comment>
<organism evidence="8 9">
    <name type="scientific">Nocardia aurantiaca</name>
    <dbReference type="NCBI Taxonomy" id="2675850"/>
    <lineage>
        <taxon>Bacteria</taxon>
        <taxon>Bacillati</taxon>
        <taxon>Actinomycetota</taxon>
        <taxon>Actinomycetes</taxon>
        <taxon>Mycobacteriales</taxon>
        <taxon>Nocardiaceae</taxon>
        <taxon>Nocardia</taxon>
    </lineage>
</organism>
<dbReference type="GO" id="GO:0005524">
    <property type="term" value="F:ATP binding"/>
    <property type="evidence" value="ECO:0007669"/>
    <property type="project" value="UniProtKB-KW"/>
</dbReference>
<sequence length="602" mass="64695">MTGPGGALFDNEDMAAGYAAPPEAANAGILDVTEVLPVYSDPTAVAEAVAPHRDIETAVGAPLLRTDGLTVKFGGLTALDNVSFEIRRGEILGLIGPNGAGKTTCFNAISGVYQPSGGTVYFDGKPLTKTKRNQITRLGIARTFQNIRLFGEMTALENVVVGTDARHRTSVPGAIFRTPRHRREERDAIERSMALLEFVGIAPQAVQKARNLSYGDQRRLEIARALATEPKLLCLDEPAAGFNPSEKSALMDLIRKIRDDGYTVLLIEHDMRLVMGVTDRIVVLEFGRKIADGLPDRIRQDPAVINAYLGVPDEAEVADSGAEQAAAATDAGAEVDPGKPGTQPIPDPIKPIPVPDVPETSSEQPLLTVEDMVVNYGRIQALHGISLSVGQGELVTLLGANGAGKTTTMRALSGLLPLTRGRIVFQGRDITRMKAHERVVAGLIQAPEGRGVFPGMTVQENLDMGCHARPFKAKSDYHHTLDWVYELFPRLLERRRQVGGTLSGGEQQMLAIGRALMARPELLLLDEPSMGLAPMVIQQIFRIIADINAQGTTVLLVEQNAQQALTRSDRAYILETGEVTKTGGGRALLHDPAVKSAYLGVG</sequence>
<dbReference type="Gene3D" id="3.40.50.300">
    <property type="entry name" value="P-loop containing nucleotide triphosphate hydrolases"/>
    <property type="match status" value="2"/>
</dbReference>
<dbReference type="Pfam" id="PF12399">
    <property type="entry name" value="BCA_ABC_TP_C"/>
    <property type="match status" value="1"/>
</dbReference>
<feature type="region of interest" description="Disordered" evidence="6">
    <location>
        <begin position="319"/>
        <end position="363"/>
    </location>
</feature>
<accession>A0A6I3L038</accession>
<evidence type="ECO:0000313" key="9">
    <source>
        <dbReference type="Proteomes" id="UP000432464"/>
    </source>
</evidence>
<dbReference type="Pfam" id="PF00005">
    <property type="entry name" value="ABC_tran"/>
    <property type="match status" value="2"/>
</dbReference>
<feature type="domain" description="ABC transporter" evidence="7">
    <location>
        <begin position="64"/>
        <end position="311"/>
    </location>
</feature>
<evidence type="ECO:0000256" key="5">
    <source>
        <dbReference type="ARBA" id="ARBA00022970"/>
    </source>
</evidence>
<dbReference type="CDD" id="cd03219">
    <property type="entry name" value="ABC_Mj1267_LivG_branched"/>
    <property type="match status" value="1"/>
</dbReference>
<dbReference type="PANTHER" id="PTHR43820:SF4">
    <property type="entry name" value="HIGH-AFFINITY BRANCHED-CHAIN AMINO ACID TRANSPORT ATP-BINDING PROTEIN LIVF"/>
    <property type="match status" value="1"/>
</dbReference>
<dbReference type="CDD" id="cd03224">
    <property type="entry name" value="ABC_TM1139_LivF_branched"/>
    <property type="match status" value="1"/>
</dbReference>
<dbReference type="EMBL" id="WMBB01000006">
    <property type="protein sequence ID" value="MTE13884.1"/>
    <property type="molecule type" value="Genomic_DNA"/>
</dbReference>
<feature type="compositionally biased region" description="Low complexity" evidence="6">
    <location>
        <begin position="319"/>
        <end position="335"/>
    </location>
</feature>
<dbReference type="InterPro" id="IPR052156">
    <property type="entry name" value="BCAA_Transport_ATP-bd_LivF"/>
</dbReference>
<evidence type="ECO:0000256" key="4">
    <source>
        <dbReference type="ARBA" id="ARBA00022840"/>
    </source>
</evidence>
<evidence type="ECO:0000256" key="3">
    <source>
        <dbReference type="ARBA" id="ARBA00022741"/>
    </source>
</evidence>
<dbReference type="PANTHER" id="PTHR43820">
    <property type="entry name" value="HIGH-AFFINITY BRANCHED-CHAIN AMINO ACID TRANSPORT ATP-BINDING PROTEIN LIVF"/>
    <property type="match status" value="1"/>
</dbReference>
<reference evidence="8 9" key="1">
    <citation type="submission" date="2019-11" db="EMBL/GenBank/DDBJ databases">
        <title>Nocardia sp. nov. CT2-14 isolated from soil.</title>
        <authorList>
            <person name="Kanchanasin P."/>
            <person name="Tanasupawat S."/>
            <person name="Yuki M."/>
            <person name="Kudo T."/>
        </authorList>
    </citation>
    <scope>NUCLEOTIDE SEQUENCE [LARGE SCALE GENOMIC DNA]</scope>
    <source>
        <strain evidence="8 9">CT2-14</strain>
    </source>
</reference>
<dbReference type="InterPro" id="IPR027417">
    <property type="entry name" value="P-loop_NTPase"/>
</dbReference>
<comment type="similarity">
    <text evidence="1">Belongs to the ABC transporter superfamily.</text>
</comment>
<feature type="compositionally biased region" description="Pro residues" evidence="6">
    <location>
        <begin position="343"/>
        <end position="356"/>
    </location>
</feature>
<dbReference type="PROSITE" id="PS00211">
    <property type="entry name" value="ABC_TRANSPORTER_1"/>
    <property type="match status" value="2"/>
</dbReference>
<dbReference type="InterPro" id="IPR003593">
    <property type="entry name" value="AAA+_ATPase"/>
</dbReference>